<feature type="transmembrane region" description="Helical" evidence="7">
    <location>
        <begin position="332"/>
        <end position="356"/>
    </location>
</feature>
<dbReference type="RefSeq" id="WP_147802774.1">
    <property type="nucleotide sequence ID" value="NZ_CP144914.1"/>
</dbReference>
<evidence type="ECO:0000313" key="10">
    <source>
        <dbReference type="Proteomes" id="UP000321816"/>
    </source>
</evidence>
<dbReference type="OrthoDB" id="65129at2"/>
<dbReference type="InterPro" id="IPR002656">
    <property type="entry name" value="Acyl_transf_3_dom"/>
</dbReference>
<keyword evidence="10" id="KW-1185">Reference proteome</keyword>
<feature type="transmembrane region" description="Helical" evidence="7">
    <location>
        <begin position="294"/>
        <end position="312"/>
    </location>
</feature>
<dbReference type="KEGG" id="ahal:FTX54_015400"/>
<dbReference type="GO" id="GO:0005886">
    <property type="term" value="C:plasma membrane"/>
    <property type="evidence" value="ECO:0007669"/>
    <property type="project" value="UniProtKB-SubCell"/>
</dbReference>
<keyword evidence="9" id="KW-0808">Transferase</keyword>
<evidence type="ECO:0000256" key="7">
    <source>
        <dbReference type="SAM" id="Phobius"/>
    </source>
</evidence>
<dbReference type="Pfam" id="PF01757">
    <property type="entry name" value="Acyl_transf_3"/>
    <property type="match status" value="1"/>
</dbReference>
<evidence type="ECO:0000256" key="1">
    <source>
        <dbReference type="ARBA" id="ARBA00004651"/>
    </source>
</evidence>
<keyword evidence="4 7" id="KW-0812">Transmembrane</keyword>
<dbReference type="GO" id="GO:0016413">
    <property type="term" value="F:O-acetyltransferase activity"/>
    <property type="evidence" value="ECO:0007669"/>
    <property type="project" value="TreeGrafter"/>
</dbReference>
<dbReference type="EC" id="2.3.1.-" evidence="9"/>
<keyword evidence="3" id="KW-1003">Cell membrane</keyword>
<accession>A0A5C7FC01</accession>
<evidence type="ECO:0000256" key="5">
    <source>
        <dbReference type="ARBA" id="ARBA00022989"/>
    </source>
</evidence>
<evidence type="ECO:0000259" key="8">
    <source>
        <dbReference type="Pfam" id="PF01757"/>
    </source>
</evidence>
<feature type="transmembrane region" description="Helical" evidence="7">
    <location>
        <begin position="269"/>
        <end position="287"/>
    </location>
</feature>
<keyword evidence="5 7" id="KW-1133">Transmembrane helix</keyword>
<dbReference type="Proteomes" id="UP000321816">
    <property type="component" value="Chromosome"/>
</dbReference>
<evidence type="ECO:0000256" key="4">
    <source>
        <dbReference type="ARBA" id="ARBA00022692"/>
    </source>
</evidence>
<feature type="domain" description="Acyltransferase 3" evidence="8">
    <location>
        <begin position="9"/>
        <end position="352"/>
    </location>
</feature>
<reference evidence="9 10" key="1">
    <citation type="submission" date="2024-01" db="EMBL/GenBank/DDBJ databases">
        <title>Complete Genome Sequence of Alkalicoccus halolimnae BZ-SZ-XJ29T, a Moderately Halophilic Bacterium Isolated from a Salt Lake.</title>
        <authorList>
            <person name="Zhao B."/>
        </authorList>
    </citation>
    <scope>NUCLEOTIDE SEQUENCE [LARGE SCALE GENOMIC DNA]</scope>
    <source>
        <strain evidence="9 10">BZ-SZ-XJ29</strain>
    </source>
</reference>
<dbReference type="EMBL" id="CP144914">
    <property type="protein sequence ID" value="WWD79759.1"/>
    <property type="molecule type" value="Genomic_DNA"/>
</dbReference>
<keyword evidence="6 7" id="KW-0472">Membrane</keyword>
<sequence>MRNDRLNEIYIIRALAIIAVLFVHATSRGVVETMETGSLSFTVYNSFNTLFRFGTPTFILLSAFVIFYNYYRRPIDSHLIKGFYKKRLLYILVPYTLVSLGYYWFKVVVYNTDPAFSVFAGEFTVQLLTGKAHPHLYFVFISIQFYLLFPLLLYVFKRYRWLTPHLIWVGLVLQWTFVLLNNLYFQVPNKGSWSLSYLAYFFTGAYIGIYFHSIRDWLTGAHLKNKFETLAWVLIWTAWGTATLLHIYVWHQLRLYDTVFDTRLFELLWNVQTLTSAVILFQVAFYIQRTASPFVIRALTQLGIVSFGVYLYHPFLLMVWENYALSGDTTLLFLSVFGLGFALVLAVSWAVTYFFMMKVPASWILFGAGPRLRPKKPSEAAVDTKEKRYKEN</sequence>
<gene>
    <name evidence="9" type="ORF">FTX54_015400</name>
</gene>
<feature type="transmembrane region" description="Helical" evidence="7">
    <location>
        <begin position="166"/>
        <end position="185"/>
    </location>
</feature>
<feature type="transmembrane region" description="Helical" evidence="7">
    <location>
        <begin position="88"/>
        <end position="105"/>
    </location>
</feature>
<feature type="transmembrane region" description="Helical" evidence="7">
    <location>
        <begin position="135"/>
        <end position="154"/>
    </location>
</feature>
<dbReference type="AlphaFoldDB" id="A0A5C7FC01"/>
<evidence type="ECO:0000256" key="3">
    <source>
        <dbReference type="ARBA" id="ARBA00022475"/>
    </source>
</evidence>
<evidence type="ECO:0000256" key="6">
    <source>
        <dbReference type="ARBA" id="ARBA00023136"/>
    </source>
</evidence>
<feature type="transmembrane region" description="Helical" evidence="7">
    <location>
        <begin position="12"/>
        <end position="30"/>
    </location>
</feature>
<dbReference type="PANTHER" id="PTHR40074">
    <property type="entry name" value="O-ACETYLTRANSFERASE WECH"/>
    <property type="match status" value="1"/>
</dbReference>
<protein>
    <submittedName>
        <fullName evidence="9">Acyltransferase</fullName>
        <ecNumber evidence="9">2.3.1.-</ecNumber>
    </submittedName>
</protein>
<organism evidence="9 10">
    <name type="scientific">Alkalicoccus halolimnae</name>
    <dbReference type="NCBI Taxonomy" id="1667239"/>
    <lineage>
        <taxon>Bacteria</taxon>
        <taxon>Bacillati</taxon>
        <taxon>Bacillota</taxon>
        <taxon>Bacilli</taxon>
        <taxon>Bacillales</taxon>
        <taxon>Bacillaceae</taxon>
        <taxon>Alkalicoccus</taxon>
    </lineage>
</organism>
<proteinExistence type="inferred from homology"/>
<evidence type="ECO:0000313" key="9">
    <source>
        <dbReference type="EMBL" id="WWD79759.1"/>
    </source>
</evidence>
<feature type="transmembrane region" description="Helical" evidence="7">
    <location>
        <begin position="197"/>
        <end position="218"/>
    </location>
</feature>
<comment type="subcellular location">
    <subcellularLocation>
        <location evidence="1">Cell membrane</location>
        <topology evidence="1">Multi-pass membrane protein</topology>
    </subcellularLocation>
</comment>
<name>A0A5C7FC01_9BACI</name>
<feature type="transmembrane region" description="Helical" evidence="7">
    <location>
        <begin position="50"/>
        <end position="68"/>
    </location>
</feature>
<dbReference type="GO" id="GO:0009246">
    <property type="term" value="P:enterobacterial common antigen biosynthetic process"/>
    <property type="evidence" value="ECO:0007669"/>
    <property type="project" value="TreeGrafter"/>
</dbReference>
<dbReference type="PANTHER" id="PTHR40074:SF2">
    <property type="entry name" value="O-ACETYLTRANSFERASE WECH"/>
    <property type="match status" value="1"/>
</dbReference>
<keyword evidence="9" id="KW-0012">Acyltransferase</keyword>
<evidence type="ECO:0000256" key="2">
    <source>
        <dbReference type="ARBA" id="ARBA00007400"/>
    </source>
</evidence>
<comment type="similarity">
    <text evidence="2">Belongs to the acyltransferase 3 family.</text>
</comment>
<feature type="transmembrane region" description="Helical" evidence="7">
    <location>
        <begin position="230"/>
        <end position="249"/>
    </location>
</feature>